<keyword evidence="1" id="KW-0175">Coiled coil</keyword>
<reference evidence="2" key="2">
    <citation type="journal article" date="2023" name="BMC Genomics">
        <title>Pest status, molecular evolution, and epigenetic factors derived from the genome assembly of Frankliniella fusca, a thysanopteran phytovirus vector.</title>
        <authorList>
            <person name="Catto M.A."/>
            <person name="Labadie P.E."/>
            <person name="Jacobson A.L."/>
            <person name="Kennedy G.G."/>
            <person name="Srinivasan R."/>
            <person name="Hunt B.G."/>
        </authorList>
    </citation>
    <scope>NUCLEOTIDE SEQUENCE</scope>
    <source>
        <strain evidence="2">PL_HMW_Pooled</strain>
    </source>
</reference>
<reference evidence="2" key="1">
    <citation type="submission" date="2021-07" db="EMBL/GenBank/DDBJ databases">
        <authorList>
            <person name="Catto M.A."/>
            <person name="Jacobson A."/>
            <person name="Kennedy G."/>
            <person name="Labadie P."/>
            <person name="Hunt B.G."/>
            <person name="Srinivasan R."/>
        </authorList>
    </citation>
    <scope>NUCLEOTIDE SEQUENCE</scope>
    <source>
        <strain evidence="2">PL_HMW_Pooled</strain>
        <tissue evidence="2">Head</tissue>
    </source>
</reference>
<evidence type="ECO:0000313" key="2">
    <source>
        <dbReference type="EMBL" id="KAK3919102.1"/>
    </source>
</evidence>
<name>A0AAE1LIA5_9NEOP</name>
<accession>A0AAE1LIA5</accession>
<dbReference type="EMBL" id="JAHWGI010000970">
    <property type="protein sequence ID" value="KAK3919102.1"/>
    <property type="molecule type" value="Genomic_DNA"/>
</dbReference>
<protein>
    <submittedName>
        <fullName evidence="2">Laminin subunit gamma-3</fullName>
    </submittedName>
</protein>
<dbReference type="Proteomes" id="UP001219518">
    <property type="component" value="Unassembled WGS sequence"/>
</dbReference>
<proteinExistence type="predicted"/>
<feature type="coiled-coil region" evidence="1">
    <location>
        <begin position="124"/>
        <end position="169"/>
    </location>
</feature>
<organism evidence="2 3">
    <name type="scientific">Frankliniella fusca</name>
    <dbReference type="NCBI Taxonomy" id="407009"/>
    <lineage>
        <taxon>Eukaryota</taxon>
        <taxon>Metazoa</taxon>
        <taxon>Ecdysozoa</taxon>
        <taxon>Arthropoda</taxon>
        <taxon>Hexapoda</taxon>
        <taxon>Insecta</taxon>
        <taxon>Pterygota</taxon>
        <taxon>Neoptera</taxon>
        <taxon>Paraneoptera</taxon>
        <taxon>Thysanoptera</taxon>
        <taxon>Terebrantia</taxon>
        <taxon>Thripoidea</taxon>
        <taxon>Thripidae</taxon>
        <taxon>Frankliniella</taxon>
    </lineage>
</organism>
<keyword evidence="3" id="KW-1185">Reference proteome</keyword>
<dbReference type="AlphaFoldDB" id="A0AAE1LIA5"/>
<sequence>MARAAAKISSDTLSSLHELSVELETLGILPLIDPTAGSSEELFEAVLHSAWMLINLVHKSSMGLSNSSQNSSDREALLHSEKLSLQLKLEALKKELASKDDLLSRELMNVYKVQEEKKRLDLKIQKQTHLITQLTNKLKTQEKNLHHEVLRLEAQCEQLRELVRKYNGVGSHQLMVESIHNNMASLSASDISAAYLDILKTTQDRLKSSNSILIGENLMLRDALKLLHHDIHQLLESIKRTDLKEIALEAFRLPLEFTLSGLKELRQEQIQMLYNTLK</sequence>
<comment type="caution">
    <text evidence="2">The sequence shown here is derived from an EMBL/GenBank/DDBJ whole genome shotgun (WGS) entry which is preliminary data.</text>
</comment>
<evidence type="ECO:0000313" key="3">
    <source>
        <dbReference type="Proteomes" id="UP001219518"/>
    </source>
</evidence>
<evidence type="ECO:0000256" key="1">
    <source>
        <dbReference type="SAM" id="Coils"/>
    </source>
</evidence>
<gene>
    <name evidence="2" type="ORF">KUF71_008251</name>
</gene>